<dbReference type="Pfam" id="PF04149">
    <property type="entry name" value="DUF397"/>
    <property type="match status" value="1"/>
</dbReference>
<evidence type="ECO:0000259" key="1">
    <source>
        <dbReference type="Pfam" id="PF04149"/>
    </source>
</evidence>
<sequence>MYQNQNPQFIFRKSSYSATRNECVEVADATGLSAVRDSTRPGAGHLTAPSSEWAAFIKAVKTGDL</sequence>
<gene>
    <name evidence="2" type="ORF">O4U47_25420</name>
</gene>
<organism evidence="2 3">
    <name type="scientific">Nocardiopsis suaedae</name>
    <dbReference type="NCBI Taxonomy" id="3018444"/>
    <lineage>
        <taxon>Bacteria</taxon>
        <taxon>Bacillati</taxon>
        <taxon>Actinomycetota</taxon>
        <taxon>Actinomycetes</taxon>
        <taxon>Streptosporangiales</taxon>
        <taxon>Nocardiopsidaceae</taxon>
        <taxon>Nocardiopsis</taxon>
    </lineage>
</organism>
<feature type="domain" description="DUF397" evidence="1">
    <location>
        <begin position="11"/>
        <end position="61"/>
    </location>
</feature>
<protein>
    <submittedName>
        <fullName evidence="2">DUF397 domain-containing protein</fullName>
    </submittedName>
</protein>
<evidence type="ECO:0000313" key="3">
    <source>
        <dbReference type="Proteomes" id="UP001165685"/>
    </source>
</evidence>
<dbReference type="InterPro" id="IPR007278">
    <property type="entry name" value="DUF397"/>
</dbReference>
<keyword evidence="3" id="KW-1185">Reference proteome</keyword>
<dbReference type="Proteomes" id="UP001165685">
    <property type="component" value="Unassembled WGS sequence"/>
</dbReference>
<reference evidence="2" key="1">
    <citation type="submission" date="2023-01" db="EMBL/GenBank/DDBJ databases">
        <title>Draft genome sequence of Nocardiopsis sp. LSu2-4 isolated from halophytes.</title>
        <authorList>
            <person name="Duangmal K."/>
            <person name="Chantavorakit T."/>
        </authorList>
    </citation>
    <scope>NUCLEOTIDE SEQUENCE</scope>
    <source>
        <strain evidence="2">LSu2-4</strain>
    </source>
</reference>
<dbReference type="RefSeq" id="WP_270680495.1">
    <property type="nucleotide sequence ID" value="NZ_JAQFWP010000065.1"/>
</dbReference>
<accession>A0ABT4TTY0</accession>
<proteinExistence type="predicted"/>
<dbReference type="EMBL" id="JAQFWP010000065">
    <property type="protein sequence ID" value="MDA2807876.1"/>
    <property type="molecule type" value="Genomic_DNA"/>
</dbReference>
<comment type="caution">
    <text evidence="2">The sequence shown here is derived from an EMBL/GenBank/DDBJ whole genome shotgun (WGS) entry which is preliminary data.</text>
</comment>
<name>A0ABT4TTY0_9ACTN</name>
<evidence type="ECO:0000313" key="2">
    <source>
        <dbReference type="EMBL" id="MDA2807876.1"/>
    </source>
</evidence>